<protein>
    <submittedName>
        <fullName evidence="1">Methyltransferase domain-containing protein</fullName>
    </submittedName>
</protein>
<dbReference type="Proteomes" id="UP000198748">
    <property type="component" value="Unassembled WGS sequence"/>
</dbReference>
<dbReference type="GO" id="GO:0032259">
    <property type="term" value="P:methylation"/>
    <property type="evidence" value="ECO:0007669"/>
    <property type="project" value="UniProtKB-KW"/>
</dbReference>
<dbReference type="GO" id="GO:0008168">
    <property type="term" value="F:methyltransferase activity"/>
    <property type="evidence" value="ECO:0007669"/>
    <property type="project" value="UniProtKB-KW"/>
</dbReference>
<proteinExistence type="predicted"/>
<dbReference type="CDD" id="cd02440">
    <property type="entry name" value="AdoMet_MTases"/>
    <property type="match status" value="1"/>
</dbReference>
<gene>
    <name evidence="1" type="ORF">SAMN04487996_11017</name>
</gene>
<sequence>MDYVNGSSDYLSANPGWHVEDSPWKASQIIKMLKRKSLHPRSIVEIGCGAGEILNQLYERWDDKAVKLWGYDISADAYAFCKQREKDRLKFVHGDLLKTGERFDVLLMIDVFEHVEDYFDFIRKSARHAEYKIFHIPLDLSALAAMTGHLMKLRHSVGHIHHFSREMALNTLKDCGLEVVDWFYTLSELELNYGRHNFNGKVVNSFRRALYTVNPELAVKTVGGFSLLVLAK</sequence>
<name>A0A1G7K5G6_9BACT</name>
<dbReference type="STRING" id="659014.SAMN04487996_11017"/>
<evidence type="ECO:0000313" key="2">
    <source>
        <dbReference type="Proteomes" id="UP000198748"/>
    </source>
</evidence>
<organism evidence="1 2">
    <name type="scientific">Dyadobacter soli</name>
    <dbReference type="NCBI Taxonomy" id="659014"/>
    <lineage>
        <taxon>Bacteria</taxon>
        <taxon>Pseudomonadati</taxon>
        <taxon>Bacteroidota</taxon>
        <taxon>Cytophagia</taxon>
        <taxon>Cytophagales</taxon>
        <taxon>Spirosomataceae</taxon>
        <taxon>Dyadobacter</taxon>
    </lineage>
</organism>
<dbReference type="AlphaFoldDB" id="A0A1G7K5G6"/>
<keyword evidence="1" id="KW-0489">Methyltransferase</keyword>
<dbReference type="OrthoDB" id="9770553at2"/>
<dbReference type="EMBL" id="FNAN01000010">
    <property type="protein sequence ID" value="SDF32214.1"/>
    <property type="molecule type" value="Genomic_DNA"/>
</dbReference>
<dbReference type="InterPro" id="IPR029063">
    <property type="entry name" value="SAM-dependent_MTases_sf"/>
</dbReference>
<dbReference type="Gene3D" id="3.40.50.150">
    <property type="entry name" value="Vaccinia Virus protein VP39"/>
    <property type="match status" value="1"/>
</dbReference>
<dbReference type="SUPFAM" id="SSF53335">
    <property type="entry name" value="S-adenosyl-L-methionine-dependent methyltransferases"/>
    <property type="match status" value="1"/>
</dbReference>
<dbReference type="Pfam" id="PF13489">
    <property type="entry name" value="Methyltransf_23"/>
    <property type="match status" value="1"/>
</dbReference>
<keyword evidence="1" id="KW-0808">Transferase</keyword>
<keyword evidence="2" id="KW-1185">Reference proteome</keyword>
<reference evidence="2" key="1">
    <citation type="submission" date="2016-10" db="EMBL/GenBank/DDBJ databases">
        <authorList>
            <person name="Varghese N."/>
            <person name="Submissions S."/>
        </authorList>
    </citation>
    <scope>NUCLEOTIDE SEQUENCE [LARGE SCALE GENOMIC DNA]</scope>
    <source>
        <strain evidence="2">DSM 25329</strain>
    </source>
</reference>
<accession>A0A1G7K5G6</accession>
<dbReference type="RefSeq" id="WP_090152475.1">
    <property type="nucleotide sequence ID" value="NZ_FNAN01000010.1"/>
</dbReference>
<evidence type="ECO:0000313" key="1">
    <source>
        <dbReference type="EMBL" id="SDF32214.1"/>
    </source>
</evidence>